<dbReference type="EMBL" id="JACGXA010000001">
    <property type="protein sequence ID" value="MBA8805172.1"/>
    <property type="molecule type" value="Genomic_DNA"/>
</dbReference>
<feature type="compositionally biased region" description="Low complexity" evidence="1">
    <location>
        <begin position="352"/>
        <end position="361"/>
    </location>
</feature>
<accession>A0A7W3J2N2</accession>
<name>A0A7W3J2N2_9ACTN</name>
<feature type="domain" description="DUF5667" evidence="3">
    <location>
        <begin position="116"/>
        <end position="206"/>
    </location>
</feature>
<keyword evidence="5" id="KW-1185">Reference proteome</keyword>
<keyword evidence="2" id="KW-1133">Transmembrane helix</keyword>
<feature type="transmembrane region" description="Helical" evidence="2">
    <location>
        <begin position="93"/>
        <end position="113"/>
    </location>
</feature>
<protein>
    <recommendedName>
        <fullName evidence="3">DUF5667 domain-containing protein</fullName>
    </recommendedName>
</protein>
<sequence length="384" mass="38674">MTPVFAARRRAEEFAAQVEAPSTSGSDARYADLLELVGALRDTPPVSARPAFVASLREQLLAEAVTALVPAEIDEQAARLTLPARKTARDRRIAAAVGGLALVGATTSMAMAAQSALPGDVLYPIKRAIENAETGVAMGQGEKGATLLANASGRLDEVTQLSRGGDLQDNLAIADTLNTFTDQAAEASDLLLSDYADSGDQASITELRDFAASSLDELVALEPVVPAEARDELMHAAQVLITIDAAAHQACPTCAGGITQIPAILAPVASGTDAAGAVHTAGSPIRPGSNPGGKKNHPQVPGVDASLPPGSVLTPPDETTEAGGTTTQQGTGANANDPIGTLTQGLTGGGTTSPTSSPSLPDVGQILQDAGDSVGDVTGGLTTP</sequence>
<gene>
    <name evidence="4" type="ORF">FB382_003463</name>
</gene>
<dbReference type="InterPro" id="IPR043725">
    <property type="entry name" value="DUF5667"/>
</dbReference>
<keyword evidence="2" id="KW-0472">Membrane</keyword>
<evidence type="ECO:0000259" key="3">
    <source>
        <dbReference type="Pfam" id="PF18915"/>
    </source>
</evidence>
<dbReference type="Proteomes" id="UP000580910">
    <property type="component" value="Unassembled WGS sequence"/>
</dbReference>
<evidence type="ECO:0000313" key="4">
    <source>
        <dbReference type="EMBL" id="MBA8805172.1"/>
    </source>
</evidence>
<dbReference type="AlphaFoldDB" id="A0A7W3J2N2"/>
<proteinExistence type="predicted"/>
<reference evidence="4 5" key="1">
    <citation type="submission" date="2020-07" db="EMBL/GenBank/DDBJ databases">
        <title>Sequencing the genomes of 1000 actinobacteria strains.</title>
        <authorList>
            <person name="Klenk H.-P."/>
        </authorList>
    </citation>
    <scope>NUCLEOTIDE SEQUENCE [LARGE SCALE GENOMIC DNA]</scope>
    <source>
        <strain evidence="4 5">DSM 21349</strain>
    </source>
</reference>
<feature type="region of interest" description="Disordered" evidence="1">
    <location>
        <begin position="275"/>
        <end position="384"/>
    </location>
</feature>
<dbReference type="RefSeq" id="WP_182540959.1">
    <property type="nucleotide sequence ID" value="NZ_JACGXA010000001.1"/>
</dbReference>
<evidence type="ECO:0000313" key="5">
    <source>
        <dbReference type="Proteomes" id="UP000580910"/>
    </source>
</evidence>
<keyword evidence="2" id="KW-0812">Transmembrane</keyword>
<evidence type="ECO:0000256" key="2">
    <source>
        <dbReference type="SAM" id="Phobius"/>
    </source>
</evidence>
<organism evidence="4 5">
    <name type="scientific">Nocardioides ginsengisegetis</name>
    <dbReference type="NCBI Taxonomy" id="661491"/>
    <lineage>
        <taxon>Bacteria</taxon>
        <taxon>Bacillati</taxon>
        <taxon>Actinomycetota</taxon>
        <taxon>Actinomycetes</taxon>
        <taxon>Propionibacteriales</taxon>
        <taxon>Nocardioidaceae</taxon>
        <taxon>Nocardioides</taxon>
    </lineage>
</organism>
<feature type="compositionally biased region" description="Low complexity" evidence="1">
    <location>
        <begin position="321"/>
        <end position="333"/>
    </location>
</feature>
<comment type="caution">
    <text evidence="4">The sequence shown here is derived from an EMBL/GenBank/DDBJ whole genome shotgun (WGS) entry which is preliminary data.</text>
</comment>
<evidence type="ECO:0000256" key="1">
    <source>
        <dbReference type="SAM" id="MobiDB-lite"/>
    </source>
</evidence>
<dbReference type="Pfam" id="PF18915">
    <property type="entry name" value="DUF5667"/>
    <property type="match status" value="1"/>
</dbReference>